<dbReference type="InterPro" id="IPR003439">
    <property type="entry name" value="ABC_transporter-like_ATP-bd"/>
</dbReference>
<dbReference type="EMBL" id="LGCI01000005">
    <property type="protein sequence ID" value="KOY82857.1"/>
    <property type="molecule type" value="Genomic_DNA"/>
</dbReference>
<dbReference type="GO" id="GO:0005524">
    <property type="term" value="F:ATP binding"/>
    <property type="evidence" value="ECO:0007669"/>
    <property type="project" value="UniProtKB-KW"/>
</dbReference>
<evidence type="ECO:0000259" key="5">
    <source>
        <dbReference type="PROSITE" id="PS50893"/>
    </source>
</evidence>
<evidence type="ECO:0000256" key="4">
    <source>
        <dbReference type="ARBA" id="ARBA00022840"/>
    </source>
</evidence>
<evidence type="ECO:0000313" key="6">
    <source>
        <dbReference type="EMBL" id="KOY82857.1"/>
    </source>
</evidence>
<dbReference type="Pfam" id="PF00005">
    <property type="entry name" value="ABC_tran"/>
    <property type="match status" value="1"/>
</dbReference>
<evidence type="ECO:0000313" key="7">
    <source>
        <dbReference type="Proteomes" id="UP000037977"/>
    </source>
</evidence>
<dbReference type="PANTHER" id="PTHR42711">
    <property type="entry name" value="ABC TRANSPORTER ATP-BINDING PROTEIN"/>
    <property type="match status" value="1"/>
</dbReference>
<dbReference type="STRING" id="33935.ADM90_05925"/>
<evidence type="ECO:0000256" key="1">
    <source>
        <dbReference type="ARBA" id="ARBA00005417"/>
    </source>
</evidence>
<keyword evidence="2" id="KW-0813">Transport</keyword>
<dbReference type="SUPFAM" id="SSF52540">
    <property type="entry name" value="P-loop containing nucleoside triphosphate hydrolases"/>
    <property type="match status" value="1"/>
</dbReference>
<dbReference type="SMART" id="SM00382">
    <property type="entry name" value="AAA"/>
    <property type="match status" value="1"/>
</dbReference>
<gene>
    <name evidence="6" type="ORF">ADM90_05925</name>
</gene>
<accession>A0A0N0UX05</accession>
<dbReference type="PATRIC" id="fig|33935.3.peg.610"/>
<sequence length="298" mass="33557">MAMIELQNVTKDYGDSRGIFNINLSIELGEAFGFVGTNGAGKTTTIRHLMGFLKPNTGTVQIKNLDAWQNAAEIKQCVGYTPGEIAFPDVKTGWEFIHQQAELLQLTDLSFANQLIERLQLDPSANIKRMSKGMKQKTAIVVALMADPPILILDEPTTGLDPLMRAEFIQIIKEEKGKGKTIFMSSHMFEEIEETCDKVAMIKEGKIITIEAISSIMSNEHQQFIIEFSNEQESTRFMQEKLDSVAISHTMVSVNIENNILNEFLAILSTYQFDNLTEQNHTLQEQFYHLYSGGQSHD</sequence>
<name>A0A0N0UX05_9BACI</name>
<comment type="similarity">
    <text evidence="1">Belongs to the ABC transporter superfamily.</text>
</comment>
<dbReference type="PROSITE" id="PS50893">
    <property type="entry name" value="ABC_TRANSPORTER_2"/>
    <property type="match status" value="1"/>
</dbReference>
<evidence type="ECO:0000256" key="2">
    <source>
        <dbReference type="ARBA" id="ARBA00022448"/>
    </source>
</evidence>
<keyword evidence="7" id="KW-1185">Reference proteome</keyword>
<keyword evidence="4 6" id="KW-0067">ATP-binding</keyword>
<dbReference type="OrthoDB" id="9804819at2"/>
<organism evidence="6 7">
    <name type="scientific">Lysinibacillus macroides</name>
    <dbReference type="NCBI Taxonomy" id="33935"/>
    <lineage>
        <taxon>Bacteria</taxon>
        <taxon>Bacillati</taxon>
        <taxon>Bacillota</taxon>
        <taxon>Bacilli</taxon>
        <taxon>Bacillales</taxon>
        <taxon>Bacillaceae</taxon>
        <taxon>Lysinibacillus</taxon>
    </lineage>
</organism>
<dbReference type="CDD" id="cd03230">
    <property type="entry name" value="ABC_DR_subfamily_A"/>
    <property type="match status" value="1"/>
</dbReference>
<dbReference type="AlphaFoldDB" id="A0A0N0UX05"/>
<feature type="domain" description="ABC transporter" evidence="5">
    <location>
        <begin position="4"/>
        <end position="229"/>
    </location>
</feature>
<dbReference type="Proteomes" id="UP000037977">
    <property type="component" value="Unassembled WGS sequence"/>
</dbReference>
<dbReference type="GO" id="GO:0016887">
    <property type="term" value="F:ATP hydrolysis activity"/>
    <property type="evidence" value="ECO:0007669"/>
    <property type="project" value="InterPro"/>
</dbReference>
<evidence type="ECO:0000256" key="3">
    <source>
        <dbReference type="ARBA" id="ARBA00022741"/>
    </source>
</evidence>
<keyword evidence="3" id="KW-0547">Nucleotide-binding</keyword>
<dbReference type="Gene3D" id="3.40.50.300">
    <property type="entry name" value="P-loop containing nucleotide triphosphate hydrolases"/>
    <property type="match status" value="1"/>
</dbReference>
<comment type="caution">
    <text evidence="6">The sequence shown here is derived from an EMBL/GenBank/DDBJ whole genome shotgun (WGS) entry which is preliminary data.</text>
</comment>
<protein>
    <submittedName>
        <fullName evidence="6">ABC transporter ATP-binding protein</fullName>
    </submittedName>
</protein>
<dbReference type="PANTHER" id="PTHR42711:SF5">
    <property type="entry name" value="ABC TRANSPORTER ATP-BINDING PROTEIN NATA"/>
    <property type="match status" value="1"/>
</dbReference>
<reference evidence="6 7" key="1">
    <citation type="submission" date="2015-07" db="EMBL/GenBank/DDBJ databases">
        <title>Genome sequencing project for genomic taxonomy and phylogenomics of Bacillus-like bacteria.</title>
        <authorList>
            <person name="Liu B."/>
            <person name="Wang J."/>
            <person name="Zhu Y."/>
            <person name="Liu G."/>
            <person name="Chen Q."/>
            <person name="Chen Z."/>
            <person name="Che J."/>
            <person name="Ge C."/>
            <person name="Shi H."/>
            <person name="Pan Z."/>
            <person name="Liu X."/>
        </authorList>
    </citation>
    <scope>NUCLEOTIDE SEQUENCE [LARGE SCALE GENOMIC DNA]</scope>
    <source>
        <strain evidence="6 7">DSM 54</strain>
    </source>
</reference>
<proteinExistence type="inferred from homology"/>
<dbReference type="InterPro" id="IPR003593">
    <property type="entry name" value="AAA+_ATPase"/>
</dbReference>
<dbReference type="InterPro" id="IPR050763">
    <property type="entry name" value="ABC_transporter_ATP-binding"/>
</dbReference>
<dbReference type="InterPro" id="IPR027417">
    <property type="entry name" value="P-loop_NTPase"/>
</dbReference>